<accession>A0A0F8ZZX5</accession>
<gene>
    <name evidence="1" type="ORF">LCGC14_2973580</name>
</gene>
<dbReference type="AlphaFoldDB" id="A0A0F8ZZX5"/>
<protein>
    <submittedName>
        <fullName evidence="1">Uncharacterized protein</fullName>
    </submittedName>
</protein>
<sequence>VLGRIAQEFFPDDLAEGEMKNFGTIFPSDGSFPVCWARRAKLPVEVVAARFGLTIPAVRKAKMIHLRPLPEPPVPPTVDYYGEA</sequence>
<proteinExistence type="predicted"/>
<comment type="caution">
    <text evidence="1">The sequence shown here is derived from an EMBL/GenBank/DDBJ whole genome shotgun (WGS) entry which is preliminary data.</text>
</comment>
<dbReference type="EMBL" id="LAZR01060529">
    <property type="protein sequence ID" value="KKK65491.1"/>
    <property type="molecule type" value="Genomic_DNA"/>
</dbReference>
<organism evidence="1">
    <name type="scientific">marine sediment metagenome</name>
    <dbReference type="NCBI Taxonomy" id="412755"/>
    <lineage>
        <taxon>unclassified sequences</taxon>
        <taxon>metagenomes</taxon>
        <taxon>ecological metagenomes</taxon>
    </lineage>
</organism>
<feature type="non-terminal residue" evidence="1">
    <location>
        <position position="1"/>
    </location>
</feature>
<evidence type="ECO:0000313" key="1">
    <source>
        <dbReference type="EMBL" id="KKK65491.1"/>
    </source>
</evidence>
<reference evidence="1" key="1">
    <citation type="journal article" date="2015" name="Nature">
        <title>Complex archaea that bridge the gap between prokaryotes and eukaryotes.</title>
        <authorList>
            <person name="Spang A."/>
            <person name="Saw J.H."/>
            <person name="Jorgensen S.L."/>
            <person name="Zaremba-Niedzwiedzka K."/>
            <person name="Martijn J."/>
            <person name="Lind A.E."/>
            <person name="van Eijk R."/>
            <person name="Schleper C."/>
            <person name="Guy L."/>
            <person name="Ettema T.J."/>
        </authorList>
    </citation>
    <scope>NUCLEOTIDE SEQUENCE</scope>
</reference>
<name>A0A0F8ZZX5_9ZZZZ</name>